<dbReference type="OrthoDB" id="72419at2759"/>
<feature type="domain" description="Sushi" evidence="12">
    <location>
        <begin position="804"/>
        <end position="861"/>
    </location>
</feature>
<keyword evidence="5" id="KW-0677">Repeat</keyword>
<feature type="repeat" description="LDL-receptor class B" evidence="9">
    <location>
        <begin position="309"/>
        <end position="352"/>
    </location>
</feature>
<dbReference type="Gene3D" id="2.10.70.10">
    <property type="entry name" value="Complement Module, domain 1"/>
    <property type="match status" value="4"/>
</dbReference>
<evidence type="ECO:0000256" key="2">
    <source>
        <dbReference type="ARBA" id="ARBA00022475"/>
    </source>
</evidence>
<dbReference type="Pfam" id="PF14670">
    <property type="entry name" value="FXa_inhibition"/>
    <property type="match status" value="3"/>
</dbReference>
<dbReference type="InterPro" id="IPR011042">
    <property type="entry name" value="6-blade_b-propeller_TolB-like"/>
</dbReference>
<feature type="repeat" description="LDL-receptor class B" evidence="9">
    <location>
        <begin position="624"/>
        <end position="670"/>
    </location>
</feature>
<dbReference type="Gene3D" id="2.120.10.30">
    <property type="entry name" value="TolB, C-terminal domain"/>
    <property type="match status" value="3"/>
</dbReference>
<dbReference type="CDD" id="cd00033">
    <property type="entry name" value="CCP"/>
    <property type="match status" value="4"/>
</dbReference>
<evidence type="ECO:0000259" key="10">
    <source>
        <dbReference type="PROSITE" id="PS50227"/>
    </source>
</evidence>
<dbReference type="InterPro" id="IPR003410">
    <property type="entry name" value="HYR_dom"/>
</dbReference>
<evidence type="ECO:0000256" key="9">
    <source>
        <dbReference type="PROSITE-ProRule" id="PRU00461"/>
    </source>
</evidence>
<dbReference type="PROSITE" id="PS51120">
    <property type="entry name" value="LDLRB"/>
    <property type="match status" value="10"/>
</dbReference>
<feature type="repeat" description="LDL-receptor class B" evidence="9">
    <location>
        <begin position="223"/>
        <end position="265"/>
    </location>
</feature>
<dbReference type="SUPFAM" id="SSF57535">
    <property type="entry name" value="Complement control module/SCR domain"/>
    <property type="match status" value="4"/>
</dbReference>
<comment type="caution">
    <text evidence="8">Lacks conserved residue(s) required for the propagation of feature annotation.</text>
</comment>
<feature type="domain" description="Sushi" evidence="12">
    <location>
        <begin position="924"/>
        <end position="987"/>
    </location>
</feature>
<dbReference type="AlphaFoldDB" id="A0A2B4S226"/>
<dbReference type="GO" id="GO:0005886">
    <property type="term" value="C:plasma membrane"/>
    <property type="evidence" value="ECO:0007669"/>
    <property type="project" value="UniProtKB-SubCell"/>
</dbReference>
<evidence type="ECO:0000256" key="8">
    <source>
        <dbReference type="PROSITE-ProRule" id="PRU00302"/>
    </source>
</evidence>
<dbReference type="InterPro" id="IPR001879">
    <property type="entry name" value="GPCR_2_extracellular_dom"/>
</dbReference>
<accession>A0A2B4S226</accession>
<dbReference type="FunFam" id="2.120.10.30:FF:000132">
    <property type="entry name" value="Uncharacterized protein"/>
    <property type="match status" value="1"/>
</dbReference>
<gene>
    <name evidence="13" type="primary">LRP6</name>
    <name evidence="13" type="ORF">AWC38_SpisGene12373</name>
</gene>
<dbReference type="PROSITE" id="PS50227">
    <property type="entry name" value="G_PROTEIN_RECEP_F2_3"/>
    <property type="match status" value="1"/>
</dbReference>
<keyword evidence="2" id="KW-1003">Cell membrane</keyword>
<feature type="domain" description="Sushi" evidence="12">
    <location>
        <begin position="1071"/>
        <end position="1136"/>
    </location>
</feature>
<dbReference type="InterPro" id="IPR050778">
    <property type="entry name" value="Cueball_EGF_LRP_Nidogen"/>
</dbReference>
<dbReference type="EMBL" id="LSMT01000218">
    <property type="protein sequence ID" value="PFX23099.1"/>
    <property type="molecule type" value="Genomic_DNA"/>
</dbReference>
<dbReference type="SUPFAM" id="SSF63825">
    <property type="entry name" value="YWTD domain"/>
    <property type="match status" value="3"/>
</dbReference>
<keyword evidence="8" id="KW-0768">Sushi</keyword>
<feature type="repeat" description="LDL-receptor class B" evidence="9">
    <location>
        <begin position="581"/>
        <end position="623"/>
    </location>
</feature>
<dbReference type="FunFam" id="2.120.10.30:FF:000241">
    <property type="entry name" value="Low-density lipoprotein receptor-related protein 6"/>
    <property type="match status" value="1"/>
</dbReference>
<feature type="repeat" description="LDL-receptor class B" evidence="9">
    <location>
        <begin position="538"/>
        <end position="580"/>
    </location>
</feature>
<keyword evidence="14" id="KW-1185">Reference proteome</keyword>
<dbReference type="SMART" id="SM00181">
    <property type="entry name" value="EGF"/>
    <property type="match status" value="4"/>
</dbReference>
<keyword evidence="7" id="KW-0325">Glycoprotein</keyword>
<evidence type="ECO:0000313" key="14">
    <source>
        <dbReference type="Proteomes" id="UP000225706"/>
    </source>
</evidence>
<dbReference type="Pfam" id="PF00058">
    <property type="entry name" value="Ldl_recept_b"/>
    <property type="match status" value="9"/>
</dbReference>
<name>A0A2B4S226_STYPI</name>
<keyword evidence="6 8" id="KW-1015">Disulfide bond</keyword>
<dbReference type="SMART" id="SM00032">
    <property type="entry name" value="CCP"/>
    <property type="match status" value="4"/>
</dbReference>
<evidence type="ECO:0000313" key="13">
    <source>
        <dbReference type="EMBL" id="PFX23099.1"/>
    </source>
</evidence>
<feature type="repeat" description="LDL-receptor class B" evidence="9">
    <location>
        <begin position="1"/>
        <end position="42"/>
    </location>
</feature>
<dbReference type="FunFam" id="2.120.10.30:FF:000008">
    <property type="entry name" value="Low-density lipoprotein receptor-related protein 4"/>
    <property type="match status" value="1"/>
</dbReference>
<feature type="repeat" description="LDL-receptor class B" evidence="9">
    <location>
        <begin position="266"/>
        <end position="308"/>
    </location>
</feature>
<keyword evidence="2" id="KW-0472">Membrane</keyword>
<dbReference type="InterPro" id="IPR000742">
    <property type="entry name" value="EGF"/>
</dbReference>
<dbReference type="Pfam" id="PF02494">
    <property type="entry name" value="HYR"/>
    <property type="match status" value="1"/>
</dbReference>
<reference evidence="14" key="1">
    <citation type="journal article" date="2017" name="bioRxiv">
        <title>Comparative analysis of the genomes of Stylophora pistillata and Acropora digitifera provides evidence for extensive differences between species of corals.</title>
        <authorList>
            <person name="Voolstra C.R."/>
            <person name="Li Y."/>
            <person name="Liew Y.J."/>
            <person name="Baumgarten S."/>
            <person name="Zoccola D."/>
            <person name="Flot J.-F."/>
            <person name="Tambutte S."/>
            <person name="Allemand D."/>
            <person name="Aranda M."/>
        </authorList>
    </citation>
    <scope>NUCLEOTIDE SEQUENCE [LARGE SCALE GENOMIC DNA]</scope>
</reference>
<sequence>MFWTDWGLYPKIERATLSGNQRTSIVTTNLYHPNGLDLDKGNRRIFWVDAGLDRVESIDYNGGNRKLLFQLSGLHPFGITFVPPFLFFTDWHSSREVYKLDAMTGEVFRSYNINGGRPMGIVAYDGFRQPSASSPCSINNGGCSHFCVPKTSGQECKCPTGLAVKQNGRTCEEKVKNFFLYTDADDKSTNIISLDVNYLVSKTLFKHLGDHRPIALDYDPVEDRVYWTDVRQGRIMSAFRNASSAKTIYYCNVLNPDGLAIDHVGRNVYWTDTGTDRIELGRLDGTKRKVLFKDGLDEPRAIVLDGRNGMMYWTDWGANPKIEKAGMDGSGRQSIVTGNLAWPNGLTIDQATKRLYWADAKLDKIETTDLNGGNRQLLLSSADQIHPFGLALYENVLYWTDWNKKSILRYNLTSATHETVIPDLQKPMDIHFYDPSLSFSGPHACSQNNGFCTDFCLLKPGGYRCACPPGMLLKPDGRSCDDDVFDKANSKKFMIFPEADTRGIYSVAISLSESPCKPLQIKTNISSPVAVDYDPFDGKIYWTDVALKIVARAFPNGSSVEVVAYNNVQGPEGLAVDYIQRNVYWTDPGTHKIEVARLDGSSRRGLITSAIESPSAIILNIAERKMFWSDQGLHPKIAKIEQANMDGSARAVLVNSGLVGVNSLAIDYSGKLLYWCDAILDRIERIDFQGNNRIVILDLSSGTWHPFGLALSDDVLYWSDLEKKNINKYNMTSSLSEVLVHGMGSPKELHVHDDGKIFSGSTGCSHLNGGCSHLCLPNPSGHQCFCPEGILLKPGDPLTCQGVTRCAILSVPSNGSLNPCSNLPGNTCQFSCDKGYILSGSSTRTCRNDGTWTGTQTQCNAATCPALPTPANGIQTGCSGKTAEKHNTVCQFSCKAGFTAIGSPTRKCQENATWSGQDFVCSGISCDPLVPRTNVVISPSSCLSSSSQGQTCRFSCRIPGYILDGASSRVCDNNGKWTGSNDTRCRDNMPPSFNNTCPNNMVFYTAGCSSRALVKWNEPISYDNSGHVSVSYPAVGPSTQLHVGLYQVTYSAKDDSGNSANCSFTVQVTNVKCPAIKAPSHGTVAPSPCQLSTGVHYKRECYFICSAGYQPQGTGNVSCLENGSWSADTTKIICKGSELVT</sequence>
<feature type="domain" description="G-protein coupled receptors family 2 profile 1" evidence="10">
    <location>
        <begin position="907"/>
        <end position="989"/>
    </location>
</feature>
<keyword evidence="13" id="KW-0449">Lipoprotein</keyword>
<evidence type="ECO:0000256" key="7">
    <source>
        <dbReference type="ARBA" id="ARBA00023180"/>
    </source>
</evidence>
<feature type="disulfide bond" evidence="8">
    <location>
        <begin position="894"/>
        <end position="921"/>
    </location>
</feature>
<dbReference type="Pfam" id="PF00084">
    <property type="entry name" value="Sushi"/>
    <property type="match status" value="4"/>
</dbReference>
<feature type="domain" description="HYR" evidence="11">
    <location>
        <begin position="986"/>
        <end position="1070"/>
    </location>
</feature>
<dbReference type="GO" id="GO:0004930">
    <property type="term" value="F:G protein-coupled receptor activity"/>
    <property type="evidence" value="ECO:0007669"/>
    <property type="project" value="InterPro"/>
</dbReference>
<feature type="repeat" description="LDL-receptor class B" evidence="9">
    <location>
        <begin position="43"/>
        <end position="85"/>
    </location>
</feature>
<dbReference type="PROSITE" id="PS50825">
    <property type="entry name" value="HYR"/>
    <property type="match status" value="1"/>
</dbReference>
<dbReference type="PANTHER" id="PTHR46513:SF13">
    <property type="entry name" value="EGF-LIKE DOMAIN-CONTAINING PROTEIN"/>
    <property type="match status" value="1"/>
</dbReference>
<dbReference type="PANTHER" id="PTHR46513">
    <property type="entry name" value="VITELLOGENIN RECEPTOR-LIKE PROTEIN-RELATED-RELATED"/>
    <property type="match status" value="1"/>
</dbReference>
<feature type="repeat" description="LDL-receptor class B" evidence="9">
    <location>
        <begin position="671"/>
        <end position="715"/>
    </location>
</feature>
<comment type="caution">
    <text evidence="13">The sequence shown here is derived from an EMBL/GenBank/DDBJ whole genome shotgun (WGS) entry which is preliminary data.</text>
</comment>
<dbReference type="InterPro" id="IPR035976">
    <property type="entry name" value="Sushi/SCR/CCP_sf"/>
</dbReference>
<evidence type="ECO:0000256" key="4">
    <source>
        <dbReference type="ARBA" id="ARBA00022729"/>
    </source>
</evidence>
<keyword evidence="4" id="KW-0732">Signal</keyword>
<dbReference type="PROSITE" id="PS50923">
    <property type="entry name" value="SUSHI"/>
    <property type="match status" value="4"/>
</dbReference>
<dbReference type="SMART" id="SM00135">
    <property type="entry name" value="LY"/>
    <property type="match status" value="11"/>
</dbReference>
<comment type="subcellular location">
    <subcellularLocation>
        <location evidence="1">Cell membrane</location>
        <topology evidence="1">Single-pass type I membrane protein</topology>
    </subcellularLocation>
</comment>
<proteinExistence type="predicted"/>
<evidence type="ECO:0000256" key="3">
    <source>
        <dbReference type="ARBA" id="ARBA00022536"/>
    </source>
</evidence>
<evidence type="ECO:0000256" key="1">
    <source>
        <dbReference type="ARBA" id="ARBA00004251"/>
    </source>
</evidence>
<evidence type="ECO:0000259" key="11">
    <source>
        <dbReference type="PROSITE" id="PS50825"/>
    </source>
</evidence>
<evidence type="ECO:0000256" key="5">
    <source>
        <dbReference type="ARBA" id="ARBA00022737"/>
    </source>
</evidence>
<evidence type="ECO:0000259" key="12">
    <source>
        <dbReference type="PROSITE" id="PS50923"/>
    </source>
</evidence>
<evidence type="ECO:0000256" key="6">
    <source>
        <dbReference type="ARBA" id="ARBA00023157"/>
    </source>
</evidence>
<dbReference type="Proteomes" id="UP000225706">
    <property type="component" value="Unassembled WGS sequence"/>
</dbReference>
<feature type="domain" description="Sushi" evidence="12">
    <location>
        <begin position="862"/>
        <end position="923"/>
    </location>
</feature>
<feature type="disulfide bond" evidence="8">
    <location>
        <begin position="832"/>
        <end position="859"/>
    </location>
</feature>
<protein>
    <submittedName>
        <fullName evidence="13">Low-density lipoprotein receptor-related protein 6</fullName>
    </submittedName>
</protein>
<organism evidence="13 14">
    <name type="scientific">Stylophora pistillata</name>
    <name type="common">Smooth cauliflower coral</name>
    <dbReference type="NCBI Taxonomy" id="50429"/>
    <lineage>
        <taxon>Eukaryota</taxon>
        <taxon>Metazoa</taxon>
        <taxon>Cnidaria</taxon>
        <taxon>Anthozoa</taxon>
        <taxon>Hexacorallia</taxon>
        <taxon>Scleractinia</taxon>
        <taxon>Astrocoeniina</taxon>
        <taxon>Pocilloporidae</taxon>
        <taxon>Stylophora</taxon>
    </lineage>
</organism>
<dbReference type="InterPro" id="IPR000033">
    <property type="entry name" value="LDLR_classB_rpt"/>
</dbReference>
<dbReference type="SUPFAM" id="SSF57196">
    <property type="entry name" value="EGF/Laminin"/>
    <property type="match status" value="3"/>
</dbReference>
<keyword evidence="3" id="KW-0245">EGF-like domain</keyword>
<dbReference type="InterPro" id="IPR000436">
    <property type="entry name" value="Sushi_SCR_CCP_dom"/>
</dbReference>
<feature type="repeat" description="LDL-receptor class B" evidence="9">
    <location>
        <begin position="353"/>
        <end position="396"/>
    </location>
</feature>
<keyword evidence="13" id="KW-0675">Receptor</keyword>